<keyword evidence="3" id="KW-1185">Reference proteome</keyword>
<dbReference type="RefSeq" id="WP_089698825.1">
    <property type="nucleotide sequence ID" value="NZ_FNHL01000004.1"/>
</dbReference>
<accession>A0A1G9XQN0</accession>
<dbReference type="InterPro" id="IPR058469">
    <property type="entry name" value="DUF8156"/>
</dbReference>
<protein>
    <recommendedName>
        <fullName evidence="1">DUF8156 domain-containing protein</fullName>
    </recommendedName>
</protein>
<proteinExistence type="predicted"/>
<dbReference type="OrthoDB" id="11496at2157"/>
<sequence>MGRTNPTYRDMLRGTEERWSSYRRALRKHDGEHFDRLFEHGRAHADAAGYLNHQSVEIPLLMSILVEHERRIADLERTVEELAISQTMR</sequence>
<dbReference type="AlphaFoldDB" id="A0A1G9XQN0"/>
<gene>
    <name evidence="2" type="ORF">SAMN04487949_3090</name>
</gene>
<dbReference type="EMBL" id="FNHL01000004">
    <property type="protein sequence ID" value="SDM99068.1"/>
    <property type="molecule type" value="Genomic_DNA"/>
</dbReference>
<evidence type="ECO:0000313" key="3">
    <source>
        <dbReference type="Proteomes" id="UP000199451"/>
    </source>
</evidence>
<reference evidence="3" key="1">
    <citation type="submission" date="2016-10" db="EMBL/GenBank/DDBJ databases">
        <authorList>
            <person name="Varghese N."/>
            <person name="Submissions S."/>
        </authorList>
    </citation>
    <scope>NUCLEOTIDE SEQUENCE [LARGE SCALE GENOMIC DNA]</scope>
    <source>
        <strain evidence="3">CGMCC 1.10119</strain>
    </source>
</reference>
<organism evidence="2 3">
    <name type="scientific">Halogranum gelatinilyticum</name>
    <dbReference type="NCBI Taxonomy" id="660521"/>
    <lineage>
        <taxon>Archaea</taxon>
        <taxon>Methanobacteriati</taxon>
        <taxon>Methanobacteriota</taxon>
        <taxon>Stenosarchaea group</taxon>
        <taxon>Halobacteria</taxon>
        <taxon>Halobacteriales</taxon>
        <taxon>Haloferacaceae</taxon>
    </lineage>
</organism>
<feature type="domain" description="DUF8156" evidence="1">
    <location>
        <begin position="1"/>
        <end position="83"/>
    </location>
</feature>
<evidence type="ECO:0000259" key="1">
    <source>
        <dbReference type="Pfam" id="PF26485"/>
    </source>
</evidence>
<evidence type="ECO:0000313" key="2">
    <source>
        <dbReference type="EMBL" id="SDM99068.1"/>
    </source>
</evidence>
<dbReference type="STRING" id="660521.SAMN04487949_3090"/>
<dbReference type="Pfam" id="PF26485">
    <property type="entry name" value="DUF8156"/>
    <property type="match status" value="1"/>
</dbReference>
<name>A0A1G9XQN0_9EURY</name>
<dbReference type="Proteomes" id="UP000199451">
    <property type="component" value="Unassembled WGS sequence"/>
</dbReference>